<dbReference type="Gene3D" id="2.170.270.10">
    <property type="entry name" value="SET domain"/>
    <property type="match status" value="1"/>
</dbReference>
<dbReference type="GO" id="GO:0046976">
    <property type="term" value="F:histone H3K27 methyltransferase activity"/>
    <property type="evidence" value="ECO:0007669"/>
    <property type="project" value="TreeGrafter"/>
</dbReference>
<dbReference type="SMART" id="SM00317">
    <property type="entry name" value="SET"/>
    <property type="match status" value="1"/>
</dbReference>
<dbReference type="GO" id="GO:0031507">
    <property type="term" value="P:heterochromatin formation"/>
    <property type="evidence" value="ECO:0007669"/>
    <property type="project" value="TreeGrafter"/>
</dbReference>
<feature type="region of interest" description="Disordered" evidence="6">
    <location>
        <begin position="1"/>
        <end position="21"/>
    </location>
</feature>
<name>A0A9Q1QNY1_9CARY</name>
<evidence type="ECO:0000256" key="3">
    <source>
        <dbReference type="ARBA" id="ARBA00022691"/>
    </source>
</evidence>
<dbReference type="Pfam" id="PF21358">
    <property type="entry name" value="Ezh2_MCSS"/>
    <property type="match status" value="1"/>
</dbReference>
<gene>
    <name evidence="9" type="ORF">Cgig2_022039</name>
</gene>
<dbReference type="InterPro" id="IPR025778">
    <property type="entry name" value="Hist-Lys_N-MeTrfase_plant"/>
</dbReference>
<feature type="compositionally biased region" description="Basic residues" evidence="6">
    <location>
        <begin position="373"/>
        <end position="388"/>
    </location>
</feature>
<feature type="domain" description="SET" evidence="7">
    <location>
        <begin position="771"/>
        <end position="886"/>
    </location>
</feature>
<feature type="region of interest" description="Disordered" evidence="6">
    <location>
        <begin position="347"/>
        <end position="506"/>
    </location>
</feature>
<organism evidence="9 10">
    <name type="scientific">Carnegiea gigantea</name>
    <dbReference type="NCBI Taxonomy" id="171969"/>
    <lineage>
        <taxon>Eukaryota</taxon>
        <taxon>Viridiplantae</taxon>
        <taxon>Streptophyta</taxon>
        <taxon>Embryophyta</taxon>
        <taxon>Tracheophyta</taxon>
        <taxon>Spermatophyta</taxon>
        <taxon>Magnoliopsida</taxon>
        <taxon>eudicotyledons</taxon>
        <taxon>Gunneridae</taxon>
        <taxon>Pentapetalae</taxon>
        <taxon>Caryophyllales</taxon>
        <taxon>Cactineae</taxon>
        <taxon>Cactaceae</taxon>
        <taxon>Cactoideae</taxon>
        <taxon>Echinocereeae</taxon>
        <taxon>Carnegiea</taxon>
    </lineage>
</organism>
<dbReference type="AlphaFoldDB" id="A0A9Q1QNY1"/>
<keyword evidence="3" id="KW-0949">S-adenosyl-L-methionine</keyword>
<evidence type="ECO:0000259" key="7">
    <source>
        <dbReference type="PROSITE" id="PS50280"/>
    </source>
</evidence>
<feature type="compositionally biased region" description="Polar residues" evidence="6">
    <location>
        <begin position="415"/>
        <end position="428"/>
    </location>
</feature>
<evidence type="ECO:0000313" key="9">
    <source>
        <dbReference type="EMBL" id="KAJ8448411.1"/>
    </source>
</evidence>
<dbReference type="GO" id="GO:0003682">
    <property type="term" value="F:chromatin binding"/>
    <property type="evidence" value="ECO:0007669"/>
    <property type="project" value="TreeGrafter"/>
</dbReference>
<dbReference type="PROSITE" id="PS51576">
    <property type="entry name" value="SAM_MT43_EZ"/>
    <property type="match status" value="1"/>
</dbReference>
<evidence type="ECO:0000256" key="2">
    <source>
        <dbReference type="ARBA" id="ARBA00022679"/>
    </source>
</evidence>
<evidence type="ECO:0008006" key="11">
    <source>
        <dbReference type="Google" id="ProtNLM"/>
    </source>
</evidence>
<dbReference type="PANTHER" id="PTHR45747:SF4">
    <property type="entry name" value="HISTONE-LYSINE N-METHYLTRANSFERASE E(Z)"/>
    <property type="match status" value="1"/>
</dbReference>
<proteinExistence type="predicted"/>
<dbReference type="PROSITE" id="PS51633">
    <property type="entry name" value="CXC"/>
    <property type="match status" value="1"/>
</dbReference>
<keyword evidence="4" id="KW-0805">Transcription regulation</keyword>
<dbReference type="InterPro" id="IPR026489">
    <property type="entry name" value="CXC_dom"/>
</dbReference>
<dbReference type="OrthoDB" id="6141102at2759"/>
<evidence type="ECO:0000313" key="10">
    <source>
        <dbReference type="Proteomes" id="UP001153076"/>
    </source>
</evidence>
<dbReference type="Proteomes" id="UP001153076">
    <property type="component" value="Unassembled WGS sequence"/>
</dbReference>
<keyword evidence="10" id="KW-1185">Reference proteome</keyword>
<feature type="domain" description="CXC" evidence="8">
    <location>
        <begin position="655"/>
        <end position="756"/>
    </location>
</feature>
<feature type="compositionally biased region" description="Basic and acidic residues" evidence="6">
    <location>
        <begin position="895"/>
        <end position="909"/>
    </location>
</feature>
<sequence length="920" mass="102363">MSAKPSRSNSGRSEVSKDTLTMNSADTSVMLKDIKSVIESLKKQVEDQRQVYIKKIMEENMQKLSKVTLAKERRSATVSDMEQNAGLLIKRQSDAINMHNGMDASSRDTDCSGSQEDAAVLIGSSIPTKNAVRPIKLPEVKKLPPYTTWIFLDRNQRMTEDQSVVGRRRIYYDPNGGEALICSDSEEEVIEEEEDKKEFVQSEDYILRMTVQRVGLSDAVWDLLGQCLSKKPSDVKVCDFVLEDGTDARYEVICEEEKAKTGLKNGGNIETSDNANPYLDKDLEGALDSFDNLFCRRCYVFDCRLHGCSQDLVFPAEKQHPWSQPNETNVPCGPACYRAAMKSEVNSTAVSRRSDNSDGKPGPSSDDAFTRALPRKKSTGSSSKRKGKSSQSESASSNGKNASESSDSDDRPGEDNNSLDHSSAQQKTKLAGKSGTRKNKNKRAAERVLVAMQKRQKKMMASDADSVVNGSRDMKLRSRSRKEDEDISSSSQKKVSASADERSKKMGSSKFLNCEVLGDSVNRATKDQSIGNPDEASRKDELVDESPGKQETCNDKSWKDLEKALYEKGLEIFGKNSCLIARNLLNGLKTCLEVYQYMTRLDGKLSCQGGDCGASLDHSESMGNEVRRRSRYVRRRGRVRRLKYTWKSTGYHSIRKRISERKDQPCRQYNPCGCQSACGKQCPCLLNGTCCEKYCGLVSCVLRAVRTDSEAAIVPKVNVEAVNVHALLQIGNVILMSVGIVGCGDGTLGTPNQRGDNYECRNMKLLLKQQQRVLLGRSDVSGWGAFLKNSVGKHEYLGEYTGELISHREADKRGKIYDRENSSFLFNLNDQFVLDAYRKGDKLKFANHSPDPNCYAKVIMVAGDHRVGIFAKERMNAGEELFYDYRYEADRAPAWARKPEASGSKKDDAGPSSGRAKKLA</sequence>
<evidence type="ECO:0000259" key="8">
    <source>
        <dbReference type="PROSITE" id="PS51633"/>
    </source>
</evidence>
<evidence type="ECO:0000256" key="5">
    <source>
        <dbReference type="ARBA" id="ARBA00023163"/>
    </source>
</evidence>
<keyword evidence="2" id="KW-0808">Transferase</keyword>
<keyword evidence="5" id="KW-0804">Transcription</keyword>
<feature type="compositionally biased region" description="Basic and acidic residues" evidence="6">
    <location>
        <begin position="472"/>
        <end position="484"/>
    </location>
</feature>
<feature type="region of interest" description="Disordered" evidence="6">
    <location>
        <begin position="523"/>
        <end position="554"/>
    </location>
</feature>
<dbReference type="Pfam" id="PF00856">
    <property type="entry name" value="SET"/>
    <property type="match status" value="1"/>
</dbReference>
<protein>
    <recommendedName>
        <fullName evidence="11">Histone-lysine N-methyltransferase CLF</fullName>
    </recommendedName>
</protein>
<dbReference type="PANTHER" id="PTHR45747">
    <property type="entry name" value="HISTONE-LYSINE N-METHYLTRANSFERASE E(Z)"/>
    <property type="match status" value="1"/>
</dbReference>
<feature type="region of interest" description="Disordered" evidence="6">
    <location>
        <begin position="895"/>
        <end position="920"/>
    </location>
</feature>
<reference evidence="9" key="1">
    <citation type="submission" date="2022-04" db="EMBL/GenBank/DDBJ databases">
        <title>Carnegiea gigantea Genome sequencing and assembly v2.</title>
        <authorList>
            <person name="Copetti D."/>
            <person name="Sanderson M.J."/>
            <person name="Burquez A."/>
            <person name="Wojciechowski M.F."/>
        </authorList>
    </citation>
    <scope>NUCLEOTIDE SEQUENCE</scope>
    <source>
        <strain evidence="9">SGP5-SGP5p</strain>
        <tissue evidence="9">Aerial part</tissue>
    </source>
</reference>
<dbReference type="InterPro" id="IPR048358">
    <property type="entry name" value="EZH1/2_MCSS"/>
</dbReference>
<evidence type="ECO:0000256" key="6">
    <source>
        <dbReference type="SAM" id="MobiDB-lite"/>
    </source>
</evidence>
<dbReference type="InterPro" id="IPR001214">
    <property type="entry name" value="SET_dom"/>
</dbReference>
<comment type="caution">
    <text evidence="9">The sequence shown here is derived from an EMBL/GenBank/DDBJ whole genome shotgun (WGS) entry which is preliminary data.</text>
</comment>
<dbReference type="EMBL" id="JAKOGI010000030">
    <property type="protein sequence ID" value="KAJ8448411.1"/>
    <property type="molecule type" value="Genomic_DNA"/>
</dbReference>
<dbReference type="SUPFAM" id="SSF82199">
    <property type="entry name" value="SET domain"/>
    <property type="match status" value="1"/>
</dbReference>
<feature type="compositionally biased region" description="Basic and acidic residues" evidence="6">
    <location>
        <begin position="535"/>
        <end position="554"/>
    </location>
</feature>
<dbReference type="InterPro" id="IPR046341">
    <property type="entry name" value="SET_dom_sf"/>
</dbReference>
<dbReference type="InterPro" id="IPR058609">
    <property type="entry name" value="HTH_CLF-like"/>
</dbReference>
<dbReference type="Pfam" id="PF25996">
    <property type="entry name" value="HTH_CLF_N"/>
    <property type="match status" value="1"/>
</dbReference>
<dbReference type="GO" id="GO:0032259">
    <property type="term" value="P:methylation"/>
    <property type="evidence" value="ECO:0007669"/>
    <property type="project" value="UniProtKB-KW"/>
</dbReference>
<dbReference type="InterPro" id="IPR045318">
    <property type="entry name" value="EZH1/2-like"/>
</dbReference>
<dbReference type="CDD" id="cd10519">
    <property type="entry name" value="SET_EZH"/>
    <property type="match status" value="1"/>
</dbReference>
<keyword evidence="1" id="KW-0489">Methyltransferase</keyword>
<dbReference type="PROSITE" id="PS50280">
    <property type="entry name" value="SET"/>
    <property type="match status" value="1"/>
</dbReference>
<evidence type="ECO:0000256" key="4">
    <source>
        <dbReference type="ARBA" id="ARBA00023015"/>
    </source>
</evidence>
<accession>A0A9Q1QNY1</accession>
<dbReference type="GO" id="GO:0031519">
    <property type="term" value="C:PcG protein complex"/>
    <property type="evidence" value="ECO:0007669"/>
    <property type="project" value="InterPro"/>
</dbReference>
<evidence type="ECO:0000256" key="1">
    <source>
        <dbReference type="ARBA" id="ARBA00022603"/>
    </source>
</evidence>
<feature type="compositionally biased region" description="Low complexity" evidence="6">
    <location>
        <begin position="488"/>
        <end position="498"/>
    </location>
</feature>